<dbReference type="PANTHER" id="PTHR33420:SF12">
    <property type="entry name" value="FIMBRIN-LIKE PROTEIN FIMI-RELATED"/>
    <property type="match status" value="1"/>
</dbReference>
<keyword evidence="4" id="KW-0281">Fimbrium</keyword>
<evidence type="ECO:0000313" key="7">
    <source>
        <dbReference type="EMBL" id="OQM42054.1"/>
    </source>
</evidence>
<dbReference type="AlphaFoldDB" id="A0A1V8P079"/>
<evidence type="ECO:0000256" key="5">
    <source>
        <dbReference type="SAM" id="SignalP"/>
    </source>
</evidence>
<dbReference type="GO" id="GO:0043709">
    <property type="term" value="P:cell adhesion involved in single-species biofilm formation"/>
    <property type="evidence" value="ECO:0007669"/>
    <property type="project" value="TreeGrafter"/>
</dbReference>
<keyword evidence="3 5" id="KW-0732">Signal</keyword>
<proteinExistence type="inferred from homology"/>
<dbReference type="InterPro" id="IPR036937">
    <property type="entry name" value="Adhesion_dom_fimbrial_sf"/>
</dbReference>
<dbReference type="RefSeq" id="WP_052951267.1">
    <property type="nucleotide sequence ID" value="NZ_CP077405.1"/>
</dbReference>
<dbReference type="SUPFAM" id="SSF49401">
    <property type="entry name" value="Bacterial adhesins"/>
    <property type="match status" value="1"/>
</dbReference>
<dbReference type="InterPro" id="IPR008966">
    <property type="entry name" value="Adhesion_dom_sf"/>
</dbReference>
<comment type="similarity">
    <text evidence="2">Belongs to the fimbrial protein family.</text>
</comment>
<dbReference type="Gene3D" id="2.60.40.3310">
    <property type="match status" value="1"/>
</dbReference>
<dbReference type="GO" id="GO:0009289">
    <property type="term" value="C:pilus"/>
    <property type="evidence" value="ECO:0007669"/>
    <property type="project" value="UniProtKB-SubCell"/>
</dbReference>
<evidence type="ECO:0000256" key="3">
    <source>
        <dbReference type="ARBA" id="ARBA00022729"/>
    </source>
</evidence>
<dbReference type="PANTHER" id="PTHR33420">
    <property type="entry name" value="FIMBRIAL SUBUNIT ELFA-RELATED"/>
    <property type="match status" value="1"/>
</dbReference>
<feature type="signal peptide" evidence="5">
    <location>
        <begin position="1"/>
        <end position="26"/>
    </location>
</feature>
<reference evidence="7 8" key="1">
    <citation type="submission" date="2017-03" db="EMBL/GenBank/DDBJ databases">
        <authorList>
            <person name="Afonso C.L."/>
            <person name="Miller P.J."/>
            <person name="Scott M.A."/>
            <person name="Spackman E."/>
            <person name="Goraichik I."/>
            <person name="Dimitrov K.M."/>
            <person name="Suarez D.L."/>
            <person name="Swayne D.E."/>
        </authorList>
    </citation>
    <scope>NUCLEOTIDE SEQUENCE [LARGE SCALE GENOMIC DNA]</scope>
    <source>
        <strain evidence="7 8">ATCC 51113</strain>
    </source>
</reference>
<evidence type="ECO:0000259" key="6">
    <source>
        <dbReference type="Pfam" id="PF00419"/>
    </source>
</evidence>
<dbReference type="InterPro" id="IPR000259">
    <property type="entry name" value="Adhesion_dom_fimbrial"/>
</dbReference>
<dbReference type="Pfam" id="PF00419">
    <property type="entry name" value="Fimbrial"/>
    <property type="match status" value="1"/>
</dbReference>
<feature type="domain" description="Fimbrial-type adhesion" evidence="6">
    <location>
        <begin position="201"/>
        <end position="341"/>
    </location>
</feature>
<name>A0A1V8P079_CITBR</name>
<protein>
    <recommendedName>
        <fullName evidence="6">Fimbrial-type adhesion domain-containing protein</fullName>
    </recommendedName>
</protein>
<comment type="subcellular location">
    <subcellularLocation>
        <location evidence="1">Fimbrium</location>
    </subcellularLocation>
</comment>
<feature type="chain" id="PRO_5010704015" description="Fimbrial-type adhesion domain-containing protein" evidence="5">
    <location>
        <begin position="27"/>
        <end position="341"/>
    </location>
</feature>
<dbReference type="Proteomes" id="UP000192573">
    <property type="component" value="Unassembled WGS sequence"/>
</dbReference>
<dbReference type="EMBL" id="NAEW01000004">
    <property type="protein sequence ID" value="OQM42054.1"/>
    <property type="molecule type" value="Genomic_DNA"/>
</dbReference>
<comment type="caution">
    <text evidence="7">The sequence shown here is derived from an EMBL/GenBank/DDBJ whole genome shotgun (WGS) entry which is preliminary data.</text>
</comment>
<gene>
    <name evidence="7" type="ORF">BZK42_10975</name>
</gene>
<sequence>MLQIQKNHIFVLVLGLTGAFTASVEAASCVNSGGYYTFSGALNYQRDDATMNVFSNKFGSIGSEVWGLGCFGDPDADRDVYLRLQVNSAPVAGYTDVYPTNVDGIGVRYNFALNTGSLSFCPVQFDDHISNSTRTYTCHILKKDTQGLSMGASLQFVKTRPNVSSGAITTIPSVTSSYSLNNQSGQWDLNPIWSGAGSVVVTVQACAINNASIAVPLDPVLADSFSGAGSTKGDRTFTIDLNCDAGTRINASLSGTQSTETANDSILALSGAGMSGVASGIGIQLLYGGAPLKLNNNIVLKTSAGGQEFPPGAFTARYFQTKDNVTAGSANATATLNITYQ</sequence>
<organism evidence="7 8">
    <name type="scientific">Citrobacter braakii</name>
    <dbReference type="NCBI Taxonomy" id="57706"/>
    <lineage>
        <taxon>Bacteria</taxon>
        <taxon>Pseudomonadati</taxon>
        <taxon>Pseudomonadota</taxon>
        <taxon>Gammaproteobacteria</taxon>
        <taxon>Enterobacterales</taxon>
        <taxon>Enterobacteriaceae</taxon>
        <taxon>Citrobacter</taxon>
        <taxon>Citrobacter freundii complex</taxon>
    </lineage>
</organism>
<accession>A0A1V8P079</accession>
<evidence type="ECO:0000256" key="1">
    <source>
        <dbReference type="ARBA" id="ARBA00004561"/>
    </source>
</evidence>
<evidence type="ECO:0000256" key="4">
    <source>
        <dbReference type="ARBA" id="ARBA00023263"/>
    </source>
</evidence>
<evidence type="ECO:0000256" key="2">
    <source>
        <dbReference type="ARBA" id="ARBA00006671"/>
    </source>
</evidence>
<dbReference type="Gene3D" id="2.60.40.1090">
    <property type="entry name" value="Fimbrial-type adhesion domain"/>
    <property type="match status" value="1"/>
</dbReference>
<evidence type="ECO:0000313" key="8">
    <source>
        <dbReference type="Proteomes" id="UP000192573"/>
    </source>
</evidence>
<dbReference type="InterPro" id="IPR050263">
    <property type="entry name" value="Bact_Fimbrial_Adh_Pro"/>
</dbReference>